<dbReference type="GO" id="GO:0006351">
    <property type="term" value="P:DNA-templated transcription"/>
    <property type="evidence" value="ECO:0007669"/>
    <property type="project" value="TreeGrafter"/>
</dbReference>
<dbReference type="GO" id="GO:0000987">
    <property type="term" value="F:cis-regulatory region sequence-specific DNA binding"/>
    <property type="evidence" value="ECO:0007669"/>
    <property type="project" value="InterPro"/>
</dbReference>
<dbReference type="GO" id="GO:0015643">
    <property type="term" value="F:toxic substance binding"/>
    <property type="evidence" value="ECO:0007669"/>
    <property type="project" value="InterPro"/>
</dbReference>
<dbReference type="AlphaFoldDB" id="A0A1H7A5J0"/>
<dbReference type="NCBIfam" id="TIGR02384">
    <property type="entry name" value="RelB_DinJ"/>
    <property type="match status" value="1"/>
</dbReference>
<evidence type="ECO:0000256" key="2">
    <source>
        <dbReference type="ARBA" id="ARBA00022649"/>
    </source>
</evidence>
<gene>
    <name evidence="3" type="ORF">SAMN04244572_04601</name>
</gene>
<protein>
    <submittedName>
        <fullName evidence="3">DNA-damage-inducible protein J</fullName>
    </submittedName>
</protein>
<accession>A0A1H7A5J0</accession>
<dbReference type="OrthoDB" id="3174560at2"/>
<reference evidence="3 4" key="1">
    <citation type="submission" date="2016-10" db="EMBL/GenBank/DDBJ databases">
        <authorList>
            <person name="de Groot N.N."/>
        </authorList>
    </citation>
    <scope>NUCLEOTIDE SEQUENCE [LARGE SCALE GENOMIC DNA]</scope>
    <source>
        <strain evidence="3 4">DSM 373</strain>
    </source>
</reference>
<dbReference type="RefSeq" id="WP_090735988.1">
    <property type="nucleotide sequence ID" value="NZ_FNYQ01000151.1"/>
</dbReference>
<dbReference type="PANTHER" id="PTHR38781">
    <property type="entry name" value="ANTITOXIN DINJ-RELATED"/>
    <property type="match status" value="1"/>
</dbReference>
<evidence type="ECO:0000256" key="1">
    <source>
        <dbReference type="ARBA" id="ARBA00010562"/>
    </source>
</evidence>
<dbReference type="PIRSF" id="PIRSF003108">
    <property type="entry name" value="DinJ"/>
    <property type="match status" value="1"/>
</dbReference>
<dbReference type="GO" id="GO:0006355">
    <property type="term" value="P:regulation of DNA-templated transcription"/>
    <property type="evidence" value="ECO:0007669"/>
    <property type="project" value="InterPro"/>
</dbReference>
<organism evidence="3 4">
    <name type="scientific">Azotobacter beijerinckii</name>
    <dbReference type="NCBI Taxonomy" id="170623"/>
    <lineage>
        <taxon>Bacteria</taxon>
        <taxon>Pseudomonadati</taxon>
        <taxon>Pseudomonadota</taxon>
        <taxon>Gammaproteobacteria</taxon>
        <taxon>Pseudomonadales</taxon>
        <taxon>Pseudomonadaceae</taxon>
        <taxon>Azotobacter</taxon>
    </lineage>
</organism>
<comment type="similarity">
    <text evidence="1">Belongs to the RelB/DinJ antitoxin family.</text>
</comment>
<keyword evidence="2" id="KW-1277">Toxin-antitoxin system</keyword>
<evidence type="ECO:0000313" key="4">
    <source>
        <dbReference type="Proteomes" id="UP000199250"/>
    </source>
</evidence>
<dbReference type="GO" id="GO:0044010">
    <property type="term" value="P:single-species biofilm formation"/>
    <property type="evidence" value="ECO:0007669"/>
    <property type="project" value="InterPro"/>
</dbReference>
<name>A0A1H7A5J0_9GAMM</name>
<dbReference type="Gene3D" id="1.10.1220.10">
    <property type="entry name" value="Met repressor-like"/>
    <property type="match status" value="1"/>
</dbReference>
<evidence type="ECO:0000313" key="3">
    <source>
        <dbReference type="EMBL" id="SEJ60196.1"/>
    </source>
</evidence>
<dbReference type="EMBL" id="FNYQ01000151">
    <property type="protein sequence ID" value="SEJ60196.1"/>
    <property type="molecule type" value="Genomic_DNA"/>
</dbReference>
<dbReference type="InterPro" id="IPR007337">
    <property type="entry name" value="RelB/DinJ"/>
</dbReference>
<sequence>MSANAVVRARIDEHTKEEAAAVLAAMGLTVSDAFRMMMTRIAREKALPFEPLVPNAETIEAMREARRGGLPGVNSIEALRAALDADD</sequence>
<dbReference type="PANTHER" id="PTHR38781:SF1">
    <property type="entry name" value="ANTITOXIN DINJ-RELATED"/>
    <property type="match status" value="1"/>
</dbReference>
<dbReference type="InterPro" id="IPR013321">
    <property type="entry name" value="Arc_rbn_hlx_hlx"/>
</dbReference>
<proteinExistence type="inferred from homology"/>
<dbReference type="Pfam" id="PF04221">
    <property type="entry name" value="RelB"/>
    <property type="match status" value="1"/>
</dbReference>
<dbReference type="InterPro" id="IPR026262">
    <property type="entry name" value="DinJ"/>
</dbReference>
<dbReference type="Proteomes" id="UP000199250">
    <property type="component" value="Unassembled WGS sequence"/>
</dbReference>